<keyword evidence="3" id="KW-1185">Reference proteome</keyword>
<dbReference type="Proteomes" id="UP000198539">
    <property type="component" value="Unassembled WGS sequence"/>
</dbReference>
<feature type="region of interest" description="Disordered" evidence="1">
    <location>
        <begin position="34"/>
        <end position="55"/>
    </location>
</feature>
<dbReference type="STRING" id="564137.SAMN04488238_1585"/>
<evidence type="ECO:0000313" key="3">
    <source>
        <dbReference type="Proteomes" id="UP000198539"/>
    </source>
</evidence>
<dbReference type="EMBL" id="FNOM01000058">
    <property type="protein sequence ID" value="SDX97124.1"/>
    <property type="molecule type" value="Genomic_DNA"/>
</dbReference>
<sequence>MAKEMYLAGVSLSEIARYFGSDHSQTVGNAVRRMGLPKRERGPSGKHNGGWKPTMPIRQFIEERMGQKMAELAIRERSK</sequence>
<accession>A0A1H3G3W2</accession>
<dbReference type="AlphaFoldDB" id="A0A1H3G3W2"/>
<gene>
    <name evidence="2" type="ORF">SAMN04488238_1585</name>
</gene>
<dbReference type="Gene3D" id="1.10.10.60">
    <property type="entry name" value="Homeodomain-like"/>
    <property type="match status" value="1"/>
</dbReference>
<protein>
    <recommendedName>
        <fullName evidence="4">Helix-turn-helix domain-containing protein</fullName>
    </recommendedName>
</protein>
<reference evidence="2 3" key="1">
    <citation type="submission" date="2016-10" db="EMBL/GenBank/DDBJ databases">
        <authorList>
            <person name="de Groot N.N."/>
        </authorList>
    </citation>
    <scope>NUCLEOTIDE SEQUENCE [LARGE SCALE GENOMIC DNA]</scope>
    <source>
        <strain evidence="2 3">CGMCC 1.8894</strain>
    </source>
</reference>
<evidence type="ECO:0000313" key="2">
    <source>
        <dbReference type="EMBL" id="SDX97124.1"/>
    </source>
</evidence>
<name>A0A1H3G3W2_9RHOB</name>
<proteinExistence type="predicted"/>
<organism evidence="2 3">
    <name type="scientific">Roseicitreum antarcticum</name>
    <dbReference type="NCBI Taxonomy" id="564137"/>
    <lineage>
        <taxon>Bacteria</taxon>
        <taxon>Pseudomonadati</taxon>
        <taxon>Pseudomonadota</taxon>
        <taxon>Alphaproteobacteria</taxon>
        <taxon>Rhodobacterales</taxon>
        <taxon>Paracoccaceae</taxon>
        <taxon>Roseicitreum</taxon>
    </lineage>
</organism>
<evidence type="ECO:0008006" key="4">
    <source>
        <dbReference type="Google" id="ProtNLM"/>
    </source>
</evidence>
<evidence type="ECO:0000256" key="1">
    <source>
        <dbReference type="SAM" id="MobiDB-lite"/>
    </source>
</evidence>